<feature type="compositionally biased region" description="Polar residues" evidence="1">
    <location>
        <begin position="214"/>
        <end position="223"/>
    </location>
</feature>
<feature type="region of interest" description="Disordered" evidence="1">
    <location>
        <begin position="755"/>
        <end position="788"/>
    </location>
</feature>
<dbReference type="EMBL" id="NBSK02000008">
    <property type="protein sequence ID" value="KAJ0190695.1"/>
    <property type="molecule type" value="Genomic_DNA"/>
</dbReference>
<dbReference type="Proteomes" id="UP000235145">
    <property type="component" value="Unassembled WGS sequence"/>
</dbReference>
<dbReference type="GO" id="GO:0055028">
    <property type="term" value="C:cortical microtubule"/>
    <property type="evidence" value="ECO:0000318"/>
    <property type="project" value="GO_Central"/>
</dbReference>
<feature type="compositionally biased region" description="Acidic residues" evidence="1">
    <location>
        <begin position="776"/>
        <end position="785"/>
    </location>
</feature>
<proteinExistence type="predicted"/>
<feature type="compositionally biased region" description="Basic and acidic residues" evidence="1">
    <location>
        <begin position="11"/>
        <end position="20"/>
    </location>
</feature>
<protein>
    <submittedName>
        <fullName evidence="2">Uncharacterized protein</fullName>
    </submittedName>
</protein>
<comment type="caution">
    <text evidence="2">The sequence shown here is derived from an EMBL/GenBank/DDBJ whole genome shotgun (WGS) entry which is preliminary data.</text>
</comment>
<evidence type="ECO:0000313" key="2">
    <source>
        <dbReference type="EMBL" id="KAJ0190695.1"/>
    </source>
</evidence>
<evidence type="ECO:0000256" key="1">
    <source>
        <dbReference type="SAM" id="MobiDB-lite"/>
    </source>
</evidence>
<feature type="compositionally biased region" description="Low complexity" evidence="1">
    <location>
        <begin position="704"/>
        <end position="719"/>
    </location>
</feature>
<dbReference type="AlphaFoldDB" id="A0A9R1UPR2"/>
<feature type="compositionally biased region" description="Basic residues" evidence="1">
    <location>
        <begin position="923"/>
        <end position="941"/>
    </location>
</feature>
<feature type="region of interest" description="Disordered" evidence="1">
    <location>
        <begin position="676"/>
        <end position="719"/>
    </location>
</feature>
<feature type="region of interest" description="Disordered" evidence="1">
    <location>
        <begin position="121"/>
        <end position="301"/>
    </location>
</feature>
<feature type="compositionally biased region" description="Low complexity" evidence="1">
    <location>
        <begin position="193"/>
        <end position="212"/>
    </location>
</feature>
<gene>
    <name evidence="2" type="ORF">LSAT_V11C800448980</name>
</gene>
<feature type="compositionally biased region" description="Low complexity" evidence="1">
    <location>
        <begin position="254"/>
        <end position="280"/>
    </location>
</feature>
<dbReference type="PANTHER" id="PTHR31949:SF38">
    <property type="match status" value="1"/>
</dbReference>
<feature type="compositionally biased region" description="Low complexity" evidence="1">
    <location>
        <begin position="942"/>
        <end position="952"/>
    </location>
</feature>
<evidence type="ECO:0000313" key="3">
    <source>
        <dbReference type="Proteomes" id="UP000235145"/>
    </source>
</evidence>
<feature type="compositionally biased region" description="Polar residues" evidence="1">
    <location>
        <begin position="894"/>
        <end position="909"/>
    </location>
</feature>
<dbReference type="GO" id="GO:0043622">
    <property type="term" value="P:cortical microtubule organization"/>
    <property type="evidence" value="ECO:0000318"/>
    <property type="project" value="GO_Central"/>
</dbReference>
<feature type="compositionally biased region" description="Polar residues" evidence="1">
    <location>
        <begin position="329"/>
        <end position="351"/>
    </location>
</feature>
<feature type="compositionally biased region" description="Polar residues" evidence="1">
    <location>
        <begin position="680"/>
        <end position="689"/>
    </location>
</feature>
<dbReference type="Gramene" id="rna-gnl|WGS:NBSK|LSAT_8X150260_mrna">
    <property type="protein sequence ID" value="cds-PLY80926.1"/>
    <property type="gene ID" value="gene-LSAT_8X150260"/>
</dbReference>
<sequence length="987" mass="108783">MPASPAMRFSPGRESRADNHKRGRSLENGVVFKERDDDLALFNEVQTREQDNFLLQSNDDFEDTFVTKLRDFSDHKLGINIAARGESSDFLNTEEEKNDYEWLITPPDTPLFSSLDDETPQVILPQRGRPRAQPISLSRSSTMEKHQRSSRSSPSPNRLTPSPQSSNITFQPPTRSKRPSSPSSKPSTPPPASRRLSTGSSSITTKGISGISPVKTTRGNSASPKIRAWQANIPGFSTEAPPNLRTSLADRPASYVRGSSPASRSSRQSMSPTPRSISSSHSHDRDRFSPRSKGSIASSADDDVEIESLPSVFVVDVSQRLNSRKLGGFQNNSHNNNKASFSQKTNRTVSSISAPKRSFDMALRQMDNKRVPQNMFRPLLTSVPSSTFYAGKSAPVWNSSVTTSSNASSDLPTTYAHEIQETQLNDDEATSGSCVKLQDSSSSSFVDDQVFISEKTDSLTEDMTNETHEISPTLQLGDLKDGVENLADCDTETCVVLDDDFKDTEVETLKDMLLCSRCGCRYSDDFIQSEKEIKLCENCQNSYPSLKPQAEEVNISDEDHESFNTMKPQMNPVLEVEVESLELTPFELHEDVVNEATEVNHEVISQPSYTDAVDFSDSKVEDSLVLKKSNSMKGIVVRSGNFSASSISLDDLSYVRYYSTNTNSMRSSLGRGSLSASSSFDFGQTTNTHTDTRLNRNKKQHQRSVSSFSGSSSHAFHPSSVGTSTLDSFEVSSVHVVKDVADVASITCPQETTPCENDTWTENEDVDNQTGHECSNVEESEEEEDKGVSVCVAEVEVEVELSVISEGEIDQSCASPPVSQCNVSAMDDDNIESESESEPEPELESLVLIEDEGKTKGRRLTLEEATETILFCSSIVHNIAYEAATLAIQKQHSDASQTENNNTSSSGQLIPSIGKPTKEIQTKKTKKTSSKSQKNRNKKVTTTKPPNNNNTNTDEESDLVKPRIVYPNNKENRRPPKLESKCNCSIM</sequence>
<feature type="region of interest" description="Disordered" evidence="1">
    <location>
        <begin position="1"/>
        <end position="28"/>
    </location>
</feature>
<feature type="compositionally biased region" description="Low complexity" evidence="1">
    <location>
        <begin position="150"/>
        <end position="163"/>
    </location>
</feature>
<accession>A0A9R1UPR2</accession>
<dbReference type="PANTHER" id="PTHR31949">
    <property type="entry name" value="GASTRIC MUCIN-LIKE PROTEIN"/>
    <property type="match status" value="1"/>
</dbReference>
<organism evidence="2 3">
    <name type="scientific">Lactuca sativa</name>
    <name type="common">Garden lettuce</name>
    <dbReference type="NCBI Taxonomy" id="4236"/>
    <lineage>
        <taxon>Eukaryota</taxon>
        <taxon>Viridiplantae</taxon>
        <taxon>Streptophyta</taxon>
        <taxon>Embryophyta</taxon>
        <taxon>Tracheophyta</taxon>
        <taxon>Spermatophyta</taxon>
        <taxon>Magnoliopsida</taxon>
        <taxon>eudicotyledons</taxon>
        <taxon>Gunneridae</taxon>
        <taxon>Pentapetalae</taxon>
        <taxon>asterids</taxon>
        <taxon>campanulids</taxon>
        <taxon>Asterales</taxon>
        <taxon>Asteraceae</taxon>
        <taxon>Cichorioideae</taxon>
        <taxon>Cichorieae</taxon>
        <taxon>Lactucinae</taxon>
        <taxon>Lactuca</taxon>
    </lineage>
</organism>
<dbReference type="OrthoDB" id="1929779at2759"/>
<feature type="region of interest" description="Disordered" evidence="1">
    <location>
        <begin position="894"/>
        <end position="987"/>
    </location>
</feature>
<keyword evidence="3" id="KW-1185">Reference proteome</keyword>
<name>A0A9R1UPR2_LACSA</name>
<reference evidence="2 3" key="1">
    <citation type="journal article" date="2017" name="Nat. Commun.">
        <title>Genome assembly with in vitro proximity ligation data and whole-genome triplication in lettuce.</title>
        <authorList>
            <person name="Reyes-Chin-Wo S."/>
            <person name="Wang Z."/>
            <person name="Yang X."/>
            <person name="Kozik A."/>
            <person name="Arikit S."/>
            <person name="Song C."/>
            <person name="Xia L."/>
            <person name="Froenicke L."/>
            <person name="Lavelle D.O."/>
            <person name="Truco M.J."/>
            <person name="Xia R."/>
            <person name="Zhu S."/>
            <person name="Xu C."/>
            <person name="Xu H."/>
            <person name="Xu X."/>
            <person name="Cox K."/>
            <person name="Korf I."/>
            <person name="Meyers B.C."/>
            <person name="Michelmore R.W."/>
        </authorList>
    </citation>
    <scope>NUCLEOTIDE SEQUENCE [LARGE SCALE GENOMIC DNA]</scope>
    <source>
        <strain evidence="3">cv. Salinas</strain>
        <tissue evidence="2">Seedlings</tissue>
    </source>
</reference>
<feature type="region of interest" description="Disordered" evidence="1">
    <location>
        <begin position="326"/>
        <end position="351"/>
    </location>
</feature>
<feature type="compositionally biased region" description="Basic and acidic residues" evidence="1">
    <location>
        <begin position="970"/>
        <end position="980"/>
    </location>
</feature>